<evidence type="ECO:0000256" key="9">
    <source>
        <dbReference type="SAM" id="Phobius"/>
    </source>
</evidence>
<reference evidence="10" key="1">
    <citation type="submission" date="2021-11" db="EMBL/GenBank/DDBJ databases">
        <authorList>
            <person name="Schell T."/>
        </authorList>
    </citation>
    <scope>NUCLEOTIDE SEQUENCE</scope>
    <source>
        <strain evidence="10">M5</strain>
    </source>
</reference>
<evidence type="ECO:0000256" key="7">
    <source>
        <dbReference type="ARBA" id="ARBA00035138"/>
    </source>
</evidence>
<dbReference type="InterPro" id="IPR026140">
    <property type="entry name" value="Ribosomal_mS26"/>
</dbReference>
<dbReference type="AlphaFoldDB" id="A0A8J2RUH7"/>
<keyword evidence="9" id="KW-1133">Transmembrane helix</keyword>
<evidence type="ECO:0000313" key="11">
    <source>
        <dbReference type="Proteomes" id="UP000789390"/>
    </source>
</evidence>
<comment type="subcellular location">
    <subcellularLocation>
        <location evidence="1">Mitochondrion</location>
    </subcellularLocation>
</comment>
<evidence type="ECO:0000256" key="4">
    <source>
        <dbReference type="ARBA" id="ARBA00022980"/>
    </source>
</evidence>
<keyword evidence="6" id="KW-0687">Ribonucleoprotein</keyword>
<sequence length="235" mass="27394">MPRTAGVNSSALFVLYSYFIMFARSSNRIFNVINTSYIPSRGARAWVRKPLGSPMAKSKLFRIPPKKILPADEKAEIKRLYDNYFHHMKSLRQYFFEQSLKQAESGEVAQMKHKLEDEEHMKLMEENCLENEKTAKLREERLKVQAEKTRASVLASLIMKEEESRLHEIQIEAFLEQQKATPFIQTENIEKAIEEALANPFDPNFAIDLDGYVYRRRETSIGKIPEEARERMSSI</sequence>
<keyword evidence="9" id="KW-0472">Membrane</keyword>
<evidence type="ECO:0000313" key="10">
    <source>
        <dbReference type="EMBL" id="CAH0109706.1"/>
    </source>
</evidence>
<evidence type="ECO:0000256" key="3">
    <source>
        <dbReference type="ARBA" id="ARBA00022946"/>
    </source>
</evidence>
<keyword evidence="3" id="KW-0809">Transit peptide</keyword>
<keyword evidence="5" id="KW-0496">Mitochondrion</keyword>
<proteinExistence type="inferred from homology"/>
<protein>
    <recommendedName>
        <fullName evidence="7">Small ribosomal subunit protein mS26</fullName>
    </recommendedName>
    <alternativeName>
        <fullName evidence="8">28S ribosomal protein S26, mitochondrial</fullName>
    </alternativeName>
</protein>
<evidence type="ECO:0000256" key="8">
    <source>
        <dbReference type="ARBA" id="ARBA00035344"/>
    </source>
</evidence>
<dbReference type="EMBL" id="CAKKLH010000294">
    <property type="protein sequence ID" value="CAH0109706.1"/>
    <property type="molecule type" value="Genomic_DNA"/>
</dbReference>
<dbReference type="OrthoDB" id="5988811at2759"/>
<evidence type="ECO:0000256" key="6">
    <source>
        <dbReference type="ARBA" id="ARBA00023274"/>
    </source>
</evidence>
<evidence type="ECO:0000256" key="1">
    <source>
        <dbReference type="ARBA" id="ARBA00004173"/>
    </source>
</evidence>
<accession>A0A8J2RUH7</accession>
<comment type="caution">
    <text evidence="10">The sequence shown here is derived from an EMBL/GenBank/DDBJ whole genome shotgun (WGS) entry which is preliminary data.</text>
</comment>
<keyword evidence="9" id="KW-0812">Transmembrane</keyword>
<dbReference type="Pfam" id="PF14943">
    <property type="entry name" value="MRP-S26"/>
    <property type="match status" value="1"/>
</dbReference>
<keyword evidence="4" id="KW-0689">Ribosomal protein</keyword>
<evidence type="ECO:0000256" key="5">
    <source>
        <dbReference type="ARBA" id="ARBA00023128"/>
    </source>
</evidence>
<feature type="transmembrane region" description="Helical" evidence="9">
    <location>
        <begin position="6"/>
        <end position="23"/>
    </location>
</feature>
<comment type="similarity">
    <text evidence="2">Belongs to the mitochondrion-specific ribosomal protein mS26 family.</text>
</comment>
<keyword evidence="11" id="KW-1185">Reference proteome</keyword>
<organism evidence="10 11">
    <name type="scientific">Daphnia galeata</name>
    <dbReference type="NCBI Taxonomy" id="27404"/>
    <lineage>
        <taxon>Eukaryota</taxon>
        <taxon>Metazoa</taxon>
        <taxon>Ecdysozoa</taxon>
        <taxon>Arthropoda</taxon>
        <taxon>Crustacea</taxon>
        <taxon>Branchiopoda</taxon>
        <taxon>Diplostraca</taxon>
        <taxon>Cladocera</taxon>
        <taxon>Anomopoda</taxon>
        <taxon>Daphniidae</taxon>
        <taxon>Daphnia</taxon>
    </lineage>
</organism>
<name>A0A8J2RUH7_9CRUS</name>
<dbReference type="GO" id="GO:0005763">
    <property type="term" value="C:mitochondrial small ribosomal subunit"/>
    <property type="evidence" value="ECO:0007669"/>
    <property type="project" value="InterPro"/>
</dbReference>
<gene>
    <name evidence="10" type="ORF">DGAL_LOCUS13190</name>
</gene>
<evidence type="ECO:0000256" key="2">
    <source>
        <dbReference type="ARBA" id="ARBA00009672"/>
    </source>
</evidence>
<dbReference type="Proteomes" id="UP000789390">
    <property type="component" value="Unassembled WGS sequence"/>
</dbReference>
<dbReference type="PANTHER" id="PTHR21035">
    <property type="entry name" value="28S RIBOSOMAL PROTEIN S26, MITOCHONDRIAL"/>
    <property type="match status" value="1"/>
</dbReference>
<dbReference type="PANTHER" id="PTHR21035:SF2">
    <property type="entry name" value="SMALL RIBOSOMAL SUBUNIT PROTEIN MS26"/>
    <property type="match status" value="1"/>
</dbReference>